<evidence type="ECO:0000256" key="3">
    <source>
        <dbReference type="RuleBase" id="RU000363"/>
    </source>
</evidence>
<dbReference type="Proteomes" id="UP000023435">
    <property type="component" value="Unassembled WGS sequence"/>
</dbReference>
<dbReference type="PANTHER" id="PTHR44169">
    <property type="entry name" value="NADPH-DEPENDENT 1-ACYLDIHYDROXYACETONE PHOSPHATE REDUCTASE"/>
    <property type="match status" value="1"/>
</dbReference>
<dbReference type="EMBL" id="JAJA02000001">
    <property type="protein sequence ID" value="KWS04028.1"/>
    <property type="molecule type" value="Genomic_DNA"/>
</dbReference>
<dbReference type="InterPro" id="IPR036291">
    <property type="entry name" value="NAD(P)-bd_dom_sf"/>
</dbReference>
<dbReference type="EC" id="1.1.1.100" evidence="4"/>
<keyword evidence="5" id="KW-1185">Reference proteome</keyword>
<keyword evidence="2 4" id="KW-0560">Oxidoreductase</keyword>
<dbReference type="PRINTS" id="PR00081">
    <property type="entry name" value="GDHRDH"/>
</dbReference>
<evidence type="ECO:0000256" key="1">
    <source>
        <dbReference type="ARBA" id="ARBA00006484"/>
    </source>
</evidence>
<name>A0A120AG49_9GAMM</name>
<dbReference type="OrthoDB" id="9775296at2"/>
<comment type="caution">
    <text evidence="4">The sequence shown here is derived from an EMBL/GenBank/DDBJ whole genome shotgun (WGS) entry which is preliminary data.</text>
</comment>
<dbReference type="RefSeq" id="WP_036101737.1">
    <property type="nucleotide sequence ID" value="NZ_JAJA02000001.1"/>
</dbReference>
<evidence type="ECO:0000256" key="2">
    <source>
        <dbReference type="ARBA" id="ARBA00023002"/>
    </source>
</evidence>
<dbReference type="Gene3D" id="3.40.50.720">
    <property type="entry name" value="NAD(P)-binding Rossmann-like Domain"/>
    <property type="match status" value="1"/>
</dbReference>
<dbReference type="GO" id="GO:0004316">
    <property type="term" value="F:3-oxoacyl-[acyl-carrier-protein] reductase (NADPH) activity"/>
    <property type="evidence" value="ECO:0007669"/>
    <property type="project" value="UniProtKB-EC"/>
</dbReference>
<sequence>MKLKKSIALVTGASSGIGKATAERLAAAGYTVYGTSRRGVQAGQLPFSMLPLDVTRDESVDAVVKDLLRLEGRIDLLVNNAGFGVAPAGAEESSITQAQAIFDTNFMGIVRMTRAVVPHMRRQGGGRIINIGSVLGFLPMPYGALYAATKHAVAGYSESLDHELRTRGIRVSVVEPAYTKTQFDANFLEPDAKLEEYDQIRASLEVTLKNVMTAADPPEVVADAVLTAATAAQPKPRYTAGKLAGRLRMLRRFAPAAVLDSGIRKDLRLDARSVP</sequence>
<dbReference type="Pfam" id="PF00106">
    <property type="entry name" value="adh_short"/>
    <property type="match status" value="1"/>
</dbReference>
<comment type="similarity">
    <text evidence="1 3">Belongs to the short-chain dehydrogenases/reductases (SDR) family.</text>
</comment>
<dbReference type="CDD" id="cd05374">
    <property type="entry name" value="17beta-HSD-like_SDR_c"/>
    <property type="match status" value="1"/>
</dbReference>
<dbReference type="PRINTS" id="PR00080">
    <property type="entry name" value="SDRFAMILY"/>
</dbReference>
<gene>
    <name evidence="4" type="ORF">AZ78_1577</name>
</gene>
<dbReference type="AlphaFoldDB" id="A0A120AG49"/>
<dbReference type="NCBIfam" id="NF004823">
    <property type="entry name" value="PRK06179.1"/>
    <property type="match status" value="1"/>
</dbReference>
<protein>
    <submittedName>
        <fullName evidence="4">3-oxoacyl-[acyl-carrier protein] reductase</fullName>
        <ecNumber evidence="4">1.1.1.100</ecNumber>
    </submittedName>
</protein>
<dbReference type="InterPro" id="IPR002347">
    <property type="entry name" value="SDR_fam"/>
</dbReference>
<proteinExistence type="inferred from homology"/>
<organism evidence="4 5">
    <name type="scientific">Lysobacter capsici AZ78</name>
    <dbReference type="NCBI Taxonomy" id="1444315"/>
    <lineage>
        <taxon>Bacteria</taxon>
        <taxon>Pseudomonadati</taxon>
        <taxon>Pseudomonadota</taxon>
        <taxon>Gammaproteobacteria</taxon>
        <taxon>Lysobacterales</taxon>
        <taxon>Lysobacteraceae</taxon>
        <taxon>Lysobacter</taxon>
    </lineage>
</organism>
<evidence type="ECO:0000313" key="5">
    <source>
        <dbReference type="Proteomes" id="UP000023435"/>
    </source>
</evidence>
<dbReference type="SUPFAM" id="SSF51735">
    <property type="entry name" value="NAD(P)-binding Rossmann-fold domains"/>
    <property type="match status" value="1"/>
</dbReference>
<accession>A0A120AG49</accession>
<dbReference type="PANTHER" id="PTHR44169:SF6">
    <property type="entry name" value="NADPH-DEPENDENT 1-ACYLDIHYDROXYACETONE PHOSPHATE REDUCTASE"/>
    <property type="match status" value="1"/>
</dbReference>
<reference evidence="4 5" key="1">
    <citation type="journal article" date="2014" name="Genome Announc.">
        <title>Draft Genome Sequence of Lysobacter capsici AZ78, a Bacterium Antagonistic to Plant-Pathogenic Oomycetes.</title>
        <authorList>
            <person name="Puopolo G."/>
            <person name="Sonego P."/>
            <person name="Engelen K."/>
            <person name="Pertot I."/>
        </authorList>
    </citation>
    <scope>NUCLEOTIDE SEQUENCE [LARGE SCALE GENOMIC DNA]</scope>
    <source>
        <strain evidence="4 5">AZ78</strain>
    </source>
</reference>
<evidence type="ECO:0000313" key="4">
    <source>
        <dbReference type="EMBL" id="KWS04028.1"/>
    </source>
</evidence>